<evidence type="ECO:0000313" key="2">
    <source>
        <dbReference type="Proteomes" id="UP000324800"/>
    </source>
</evidence>
<evidence type="ECO:0000313" key="1">
    <source>
        <dbReference type="EMBL" id="KAA6370394.1"/>
    </source>
</evidence>
<dbReference type="Proteomes" id="UP000324800">
    <property type="component" value="Unassembled WGS sequence"/>
</dbReference>
<comment type="caution">
    <text evidence="1">The sequence shown here is derived from an EMBL/GenBank/DDBJ whole genome shotgun (WGS) entry which is preliminary data.</text>
</comment>
<proteinExistence type="predicted"/>
<dbReference type="EMBL" id="SNRW01015425">
    <property type="protein sequence ID" value="KAA6370394.1"/>
    <property type="molecule type" value="Genomic_DNA"/>
</dbReference>
<dbReference type="AlphaFoldDB" id="A0A5J4UJI4"/>
<accession>A0A5J4UJI4</accession>
<name>A0A5J4UJI4_9EUKA</name>
<reference evidence="1 2" key="1">
    <citation type="submission" date="2019-03" db="EMBL/GenBank/DDBJ databases">
        <title>Single cell metagenomics reveals metabolic interactions within the superorganism composed of flagellate Streblomastix strix and complex community of Bacteroidetes bacteria on its surface.</title>
        <authorList>
            <person name="Treitli S.C."/>
            <person name="Kolisko M."/>
            <person name="Husnik F."/>
            <person name="Keeling P."/>
            <person name="Hampl V."/>
        </authorList>
    </citation>
    <scope>NUCLEOTIDE SEQUENCE [LARGE SCALE GENOMIC DNA]</scope>
    <source>
        <strain evidence="1">ST1C</strain>
    </source>
</reference>
<organism evidence="1 2">
    <name type="scientific">Streblomastix strix</name>
    <dbReference type="NCBI Taxonomy" id="222440"/>
    <lineage>
        <taxon>Eukaryota</taxon>
        <taxon>Metamonada</taxon>
        <taxon>Preaxostyla</taxon>
        <taxon>Oxymonadida</taxon>
        <taxon>Streblomastigidae</taxon>
        <taxon>Streblomastix</taxon>
    </lineage>
</organism>
<sequence>MKNKANWDSFVLTGCNAEPTDRDGVWKVGSTSSQFRIQKQEDEAYDNKGLIIDFDCTTLKFNNQIISPLPAPPIDYAIYQSIGYGKYEQLVWDPMTVTWHNILAVLKRQLGLQTTKNKVFFACLLSLTKWVIVRENSEVFRCISVLEPISSNIINVDNNLALDSTGIRPMGWPI</sequence>
<protein>
    <submittedName>
        <fullName evidence="1">Uncharacterized protein</fullName>
    </submittedName>
</protein>
<gene>
    <name evidence="1" type="ORF">EZS28_034078</name>
</gene>